<dbReference type="PANTHER" id="PTHR31297:SF13">
    <property type="entry name" value="PUTATIVE-RELATED"/>
    <property type="match status" value="1"/>
</dbReference>
<dbReference type="PANTHER" id="PTHR31297">
    <property type="entry name" value="GLUCAN ENDO-1,6-BETA-GLUCOSIDASE B"/>
    <property type="match status" value="1"/>
</dbReference>
<dbReference type="eggNOG" id="COG2730">
    <property type="taxonomic scope" value="Bacteria"/>
</dbReference>
<dbReference type="EMBL" id="CP007547">
    <property type="protein sequence ID" value="AIL46213.1"/>
    <property type="molecule type" value="Genomic_DNA"/>
</dbReference>
<dbReference type="Gene3D" id="2.60.120.260">
    <property type="entry name" value="Galactose-binding domain-like"/>
    <property type="match status" value="1"/>
</dbReference>
<protein>
    <recommendedName>
        <fullName evidence="5">CBM6 domain-containing protein</fullName>
    </recommendedName>
</protein>
<dbReference type="GO" id="GO:0008422">
    <property type="term" value="F:beta-glucosidase activity"/>
    <property type="evidence" value="ECO:0007669"/>
    <property type="project" value="TreeGrafter"/>
</dbReference>
<evidence type="ECO:0000313" key="7">
    <source>
        <dbReference type="Proteomes" id="UP000028933"/>
    </source>
</evidence>
<dbReference type="Pfam" id="PF00150">
    <property type="entry name" value="Cellulase"/>
    <property type="match status" value="1"/>
</dbReference>
<sequence>MKRVILASCFLLSQFGTSQLLKSAGQKIVNDKGENVLLRGLGLGGWMLQEGYMLKTADFAGPQYQIKNKIAELTGEEGMQEFYKKYLENGITKKDIDALKSWGFNSVRLPMHYNLYTLPIEKEKVKGKDTWLEEGFRMTDNLLKWCTENKMYLFLDMHALPGGQGNDVNISDNDKSKPSLWESEENQRKSVALWKKLAERYKDSPWIGGYDIINEPNYGFTGKNLNGCDEESNAPLRKFMVDVTKAIREVDQKHLIIIEGNCWGNNYKGIFPLWDNNLVLSFHKYWNKNDQNSIKQMLEYRNQYNVPIWLGESGENSNVWFTEAISLMENNNIGWAFWPMKKIDNIAGVTNVKITPEYETLLNYWKNGGEKPSKEFAYKTMMQIADNYKFENTEVKKDVIDAMFRQIKSNEVLSYTSHIIPGRIFATEYDLGRIGAAYYDKDAINYRIDTGEQVNWNSGDKMRNDGVDIYSNKDKVSNGYYVGKIEDGEWLNFTLKSVKPGKYSLEIRYANANGAGQLSVTDGKGQQIAKTELPSTGGDQIWRTITVKNVNITKGTDKIKLQFDKGGFNLNYIEFK</sequence>
<feature type="domain" description="CBM6" evidence="5">
    <location>
        <begin position="446"/>
        <end position="576"/>
    </location>
</feature>
<dbReference type="SUPFAM" id="SSF49785">
    <property type="entry name" value="Galactose-binding domain-like"/>
    <property type="match status" value="1"/>
</dbReference>
<evidence type="ECO:0000256" key="4">
    <source>
        <dbReference type="RuleBase" id="RU361153"/>
    </source>
</evidence>
<dbReference type="SUPFAM" id="SSF51445">
    <property type="entry name" value="(Trans)glycosidases"/>
    <property type="match status" value="1"/>
</dbReference>
<dbReference type="STRING" id="1338011.BD94_2438"/>
<evidence type="ECO:0000256" key="3">
    <source>
        <dbReference type="ARBA" id="ARBA00023295"/>
    </source>
</evidence>
<dbReference type="InterPro" id="IPR008979">
    <property type="entry name" value="Galactose-bd-like_sf"/>
</dbReference>
<dbReference type="InterPro" id="IPR017853">
    <property type="entry name" value="GH"/>
</dbReference>
<reference evidence="6" key="2">
    <citation type="journal article" date="2015" name="Genome Biol. Evol.">
        <title>Complete Genome Sequence and Transcriptomic Analysis of the Novel Pathogen Elizabethkingia anophelis in Response to Oxidative Stress.</title>
        <authorList>
            <person name="Li Y."/>
            <person name="Liu Y."/>
            <person name="Chew S.C."/>
            <person name="Tay M."/>
            <person name="Salido M.M."/>
            <person name="Teo J."/>
            <person name="Lauro F.M."/>
            <person name="Givskov M."/>
            <person name="Yang L."/>
        </authorList>
    </citation>
    <scope>NUCLEOTIDE SEQUENCE</scope>
    <source>
        <strain evidence="6">NUHP1</strain>
    </source>
</reference>
<evidence type="ECO:0000256" key="1">
    <source>
        <dbReference type="ARBA" id="ARBA00022729"/>
    </source>
</evidence>
<keyword evidence="3 4" id="KW-0326">Glycosidase</keyword>
<dbReference type="Proteomes" id="UP000028933">
    <property type="component" value="Chromosome"/>
</dbReference>
<proteinExistence type="inferred from homology"/>
<dbReference type="InterPro" id="IPR005084">
    <property type="entry name" value="CBM6"/>
</dbReference>
<comment type="similarity">
    <text evidence="4">Belongs to the glycosyl hydrolase 5 (cellulase A) family.</text>
</comment>
<evidence type="ECO:0000259" key="5">
    <source>
        <dbReference type="PROSITE" id="PS51175"/>
    </source>
</evidence>
<organism evidence="6 7">
    <name type="scientific">Elizabethkingia anophelis NUHP1</name>
    <dbReference type="NCBI Taxonomy" id="1338011"/>
    <lineage>
        <taxon>Bacteria</taxon>
        <taxon>Pseudomonadati</taxon>
        <taxon>Bacteroidota</taxon>
        <taxon>Flavobacteriia</taxon>
        <taxon>Flavobacteriales</taxon>
        <taxon>Weeksellaceae</taxon>
        <taxon>Elizabethkingia</taxon>
    </lineage>
</organism>
<dbReference type="GO" id="GO:0009986">
    <property type="term" value="C:cell surface"/>
    <property type="evidence" value="ECO:0007669"/>
    <property type="project" value="TreeGrafter"/>
</dbReference>
<dbReference type="InterPro" id="IPR041342">
    <property type="entry name" value="CBM35"/>
</dbReference>
<dbReference type="HOGENOM" id="CLU_031875_0_1_10"/>
<dbReference type="AlphaFoldDB" id="A0A077EI62"/>
<dbReference type="KEGG" id="eao:BD94_2438"/>
<dbReference type="Gene3D" id="3.20.20.80">
    <property type="entry name" value="Glycosidases"/>
    <property type="match status" value="1"/>
</dbReference>
<dbReference type="GO" id="GO:0005576">
    <property type="term" value="C:extracellular region"/>
    <property type="evidence" value="ECO:0007669"/>
    <property type="project" value="TreeGrafter"/>
</dbReference>
<accession>A0A077EI62</accession>
<gene>
    <name evidence="6" type="ORF">BD94_2438</name>
</gene>
<keyword evidence="2 4" id="KW-0378">Hydrolase</keyword>
<dbReference type="SMART" id="SM00606">
    <property type="entry name" value="CBD_IV"/>
    <property type="match status" value="1"/>
</dbReference>
<name>A0A077EI62_9FLAO</name>
<evidence type="ECO:0000256" key="2">
    <source>
        <dbReference type="ARBA" id="ARBA00022801"/>
    </source>
</evidence>
<dbReference type="GO" id="GO:0030246">
    <property type="term" value="F:carbohydrate binding"/>
    <property type="evidence" value="ECO:0007669"/>
    <property type="project" value="InterPro"/>
</dbReference>
<dbReference type="InterPro" id="IPR001547">
    <property type="entry name" value="Glyco_hydro_5"/>
</dbReference>
<keyword evidence="1" id="KW-0732">Signal</keyword>
<dbReference type="Pfam" id="PF18099">
    <property type="entry name" value="CBM_35_2"/>
    <property type="match status" value="1"/>
</dbReference>
<dbReference type="CDD" id="cd04080">
    <property type="entry name" value="CBM6_cellulase-like"/>
    <property type="match status" value="1"/>
</dbReference>
<dbReference type="InterPro" id="IPR050386">
    <property type="entry name" value="Glycosyl_hydrolase_5"/>
</dbReference>
<dbReference type="InterPro" id="IPR006584">
    <property type="entry name" value="Cellulose-bd_IV"/>
</dbReference>
<dbReference type="PROSITE" id="PS51175">
    <property type="entry name" value="CBM6"/>
    <property type="match status" value="1"/>
</dbReference>
<dbReference type="GO" id="GO:0009251">
    <property type="term" value="P:glucan catabolic process"/>
    <property type="evidence" value="ECO:0007669"/>
    <property type="project" value="TreeGrafter"/>
</dbReference>
<reference evidence="6" key="1">
    <citation type="journal article" date="2013" name="Lancet">
        <title>First case of E anophelis outbreak in an intensive-care unit.</title>
        <authorList>
            <person name="Teo J."/>
            <person name="Tan S.Y."/>
            <person name="Tay M."/>
            <person name="Ding Y."/>
            <person name="Kjelleberg S."/>
            <person name="Givskov M."/>
            <person name="Lin R.T."/>
            <person name="Yang L."/>
        </authorList>
    </citation>
    <scope>NUCLEOTIDE SEQUENCE [LARGE SCALE GENOMIC DNA]</scope>
    <source>
        <strain evidence="6">NUHP1</strain>
    </source>
</reference>
<dbReference type="RefSeq" id="WP_024564065.1">
    <property type="nucleotide sequence ID" value="NZ_CP007547.1"/>
</dbReference>
<evidence type="ECO:0000313" key="6">
    <source>
        <dbReference type="EMBL" id="AIL46213.1"/>
    </source>
</evidence>